<dbReference type="PANTHER" id="PTHR30347:SF1">
    <property type="entry name" value="MECHANOSENSITIVE CHANNEL MSCK"/>
    <property type="match status" value="1"/>
</dbReference>
<feature type="domain" description="Mechanosensitive ion channel MscS C-terminal" evidence="8">
    <location>
        <begin position="712"/>
        <end position="793"/>
    </location>
</feature>
<dbReference type="SUPFAM" id="SSF50182">
    <property type="entry name" value="Sm-like ribonucleoproteins"/>
    <property type="match status" value="1"/>
</dbReference>
<sequence>MKYIYRPILLLFLLTCCFNSSYAQERHYKRSVSDSLRASVVKRDSLIRSLKKSDTSLNSLLQKVEYYSNSFNQISVSIKQGFDTVQISRQLPRYEKRIGDIKVLVDKDKSNTLRYLYAIRDILTHVEDQLDDWQDQLAKYNSKLVQMRNDLSEIKRDTVFKVVPIDTSLQRSTDAPIKAILSKHRKLDSLSKSALLKVGLLQNRVADIYISILDEKDQINAKIRDFSVRAFSDEYDYIWAMKNTPGITFFSAFEDTFNMNYKLLKYMLSRDTLIHLVGLIILVSFFTWIFSNRRKIFSKRDNPKQILDQTGYVARQPFLCAVIVAFIIQPYFYDHPPAVFLECVLLVSVIAVFFLVRRTSPQPMRLFLQHLLWITVLFGISNLFVEVSTTDRLIIFVLSLASVFIAYRFLKTITDAEEYPPYTQSVLKIYIALQAIAALCNITGRFTLAKIIAVTTTFNLWLGLSLFLFVQILMQSLFLQLEANKGESVISSYLDFKVLQRRFRNALNTIAAILWIIMLAQNLSVEDALYDSIGSFLTKSRKLGGTLFTFGSIIIFIAVIWLASLVARVISYFYDSADQRRESQGKNKKAKTSMLLVRLAIFAVGFLLAVAASGVPLDKITIIISAFGVGIGFGLQNIVNNLVSGLIMAFEKPVQVGDIIEVANKSGTIKEIGIRSSKILTGDGAEVIIPNGDFISQPVINWTLSNTNRRAELAIGVAYGTDIANVKNLLLAMLKNREDIMSIPEPVVFLNSMSESNLDFRISFWAADINTWTQLKSNILSAIYELFAKNDIKLSVPQRNIHLHTDGLDEALKRDGNLTGDIVDTTTSLPIKNPED</sequence>
<dbReference type="Pfam" id="PF21082">
    <property type="entry name" value="MS_channel_3rd"/>
    <property type="match status" value="1"/>
</dbReference>
<accession>A0A6I4I0V0</accession>
<dbReference type="GO" id="GO:0008381">
    <property type="term" value="F:mechanosensitive monoatomic ion channel activity"/>
    <property type="evidence" value="ECO:0007669"/>
    <property type="project" value="UniProtKB-ARBA"/>
</dbReference>
<dbReference type="AlphaFoldDB" id="A0A6I4I0V0"/>
<dbReference type="Proteomes" id="UP000429232">
    <property type="component" value="Chromosome"/>
</dbReference>
<dbReference type="GO" id="GO:0005886">
    <property type="term" value="C:plasma membrane"/>
    <property type="evidence" value="ECO:0007669"/>
    <property type="project" value="UniProtKB-SubCell"/>
</dbReference>
<dbReference type="InterPro" id="IPR010920">
    <property type="entry name" value="LSM_dom_sf"/>
</dbReference>
<keyword evidence="10" id="KW-1185">Reference proteome</keyword>
<keyword evidence="4" id="KW-0812">Transmembrane</keyword>
<proteinExistence type="inferred from homology"/>
<dbReference type="InterPro" id="IPR011066">
    <property type="entry name" value="MscS_channel_C_sf"/>
</dbReference>
<evidence type="ECO:0000256" key="1">
    <source>
        <dbReference type="ARBA" id="ARBA00004651"/>
    </source>
</evidence>
<name>A0A6I4I0V0_9SPHI</name>
<evidence type="ECO:0000313" key="10">
    <source>
        <dbReference type="Proteomes" id="UP000429232"/>
    </source>
</evidence>
<dbReference type="SUPFAM" id="SSF82861">
    <property type="entry name" value="Mechanosensitive channel protein MscS (YggB), transmembrane region"/>
    <property type="match status" value="1"/>
</dbReference>
<reference evidence="9 10" key="1">
    <citation type="submission" date="2020-12" db="EMBL/GenBank/DDBJ databases">
        <title>HMF7856_wgs.fasta genome submission.</title>
        <authorList>
            <person name="Kang H."/>
            <person name="Kim H."/>
            <person name="Joh K."/>
        </authorList>
    </citation>
    <scope>NUCLEOTIDE SEQUENCE [LARGE SCALE GENOMIC DNA]</scope>
    <source>
        <strain evidence="9 10">HMF7856</strain>
    </source>
</reference>
<dbReference type="InterPro" id="IPR049278">
    <property type="entry name" value="MS_channel_C"/>
</dbReference>
<dbReference type="KEGG" id="mgik:GO620_006605"/>
<evidence type="ECO:0000259" key="7">
    <source>
        <dbReference type="Pfam" id="PF00924"/>
    </source>
</evidence>
<dbReference type="Gene3D" id="3.30.70.100">
    <property type="match status" value="1"/>
</dbReference>
<dbReference type="InterPro" id="IPR052702">
    <property type="entry name" value="MscS-like_channel"/>
</dbReference>
<dbReference type="PANTHER" id="PTHR30347">
    <property type="entry name" value="POTASSIUM CHANNEL RELATED"/>
    <property type="match status" value="1"/>
</dbReference>
<keyword evidence="6" id="KW-0472">Membrane</keyword>
<evidence type="ECO:0000256" key="4">
    <source>
        <dbReference type="ARBA" id="ARBA00022692"/>
    </source>
</evidence>
<gene>
    <name evidence="9" type="ORF">GO620_006605</name>
</gene>
<evidence type="ECO:0000256" key="2">
    <source>
        <dbReference type="ARBA" id="ARBA00008017"/>
    </source>
</evidence>
<comment type="similarity">
    <text evidence="2">Belongs to the MscS (TC 1.A.23) family.</text>
</comment>
<dbReference type="Gene3D" id="1.10.287.1260">
    <property type="match status" value="1"/>
</dbReference>
<evidence type="ECO:0000313" key="9">
    <source>
        <dbReference type="EMBL" id="QQL51115.1"/>
    </source>
</evidence>
<dbReference type="SUPFAM" id="SSF82689">
    <property type="entry name" value="Mechanosensitive channel protein MscS (YggB), C-terminal domain"/>
    <property type="match status" value="1"/>
</dbReference>
<dbReference type="InterPro" id="IPR011014">
    <property type="entry name" value="MscS_channel_TM-2"/>
</dbReference>
<keyword evidence="3" id="KW-1003">Cell membrane</keyword>
<evidence type="ECO:0000256" key="6">
    <source>
        <dbReference type="ARBA" id="ARBA00023136"/>
    </source>
</evidence>
<evidence type="ECO:0000256" key="5">
    <source>
        <dbReference type="ARBA" id="ARBA00022989"/>
    </source>
</evidence>
<comment type="subcellular location">
    <subcellularLocation>
        <location evidence="1">Cell membrane</location>
        <topology evidence="1">Multi-pass membrane protein</topology>
    </subcellularLocation>
</comment>
<dbReference type="Gene3D" id="2.30.30.60">
    <property type="match status" value="1"/>
</dbReference>
<dbReference type="EMBL" id="CP066775">
    <property type="protein sequence ID" value="QQL51115.1"/>
    <property type="molecule type" value="Genomic_DNA"/>
</dbReference>
<evidence type="ECO:0000256" key="3">
    <source>
        <dbReference type="ARBA" id="ARBA00022475"/>
    </source>
</evidence>
<evidence type="ECO:0000259" key="8">
    <source>
        <dbReference type="Pfam" id="PF21082"/>
    </source>
</evidence>
<dbReference type="Pfam" id="PF00924">
    <property type="entry name" value="MS_channel_2nd"/>
    <property type="match status" value="1"/>
</dbReference>
<feature type="domain" description="Mechanosensitive ion channel MscS" evidence="7">
    <location>
        <begin position="637"/>
        <end position="703"/>
    </location>
</feature>
<dbReference type="InterPro" id="IPR006685">
    <property type="entry name" value="MscS_channel_2nd"/>
</dbReference>
<dbReference type="RefSeq" id="WP_157523689.1">
    <property type="nucleotide sequence ID" value="NZ_CP066775.1"/>
</dbReference>
<keyword evidence="5" id="KW-1133">Transmembrane helix</keyword>
<organism evidence="9 10">
    <name type="scientific">Mucilaginibacter ginkgonis</name>
    <dbReference type="NCBI Taxonomy" id="2682091"/>
    <lineage>
        <taxon>Bacteria</taxon>
        <taxon>Pseudomonadati</taxon>
        <taxon>Bacteroidota</taxon>
        <taxon>Sphingobacteriia</taxon>
        <taxon>Sphingobacteriales</taxon>
        <taxon>Sphingobacteriaceae</taxon>
        <taxon>Mucilaginibacter</taxon>
    </lineage>
</organism>
<protein>
    <submittedName>
        <fullName evidence="9">Mechanosensitive ion channel</fullName>
    </submittedName>
</protein>
<dbReference type="InterPro" id="IPR023408">
    <property type="entry name" value="MscS_beta-dom_sf"/>
</dbReference>